<dbReference type="AlphaFoldDB" id="A0A2B4SAH2"/>
<keyword evidence="2" id="KW-1133">Transmembrane helix</keyword>
<organism evidence="4 5">
    <name type="scientific">Stylophora pistillata</name>
    <name type="common">Smooth cauliflower coral</name>
    <dbReference type="NCBI Taxonomy" id="50429"/>
    <lineage>
        <taxon>Eukaryota</taxon>
        <taxon>Metazoa</taxon>
        <taxon>Cnidaria</taxon>
        <taxon>Anthozoa</taxon>
        <taxon>Hexacorallia</taxon>
        <taxon>Scleractinia</taxon>
        <taxon>Astrocoeniina</taxon>
        <taxon>Pocilloporidae</taxon>
        <taxon>Stylophora</taxon>
    </lineage>
</organism>
<comment type="caution">
    <text evidence="4">The sequence shown here is derived from an EMBL/GenBank/DDBJ whole genome shotgun (WGS) entry which is preliminary data.</text>
</comment>
<reference evidence="5" key="1">
    <citation type="journal article" date="2017" name="bioRxiv">
        <title>Comparative analysis of the genomes of Stylophora pistillata and Acropora digitifera provides evidence for extensive differences between species of corals.</title>
        <authorList>
            <person name="Voolstra C.R."/>
            <person name="Li Y."/>
            <person name="Liew Y.J."/>
            <person name="Baumgarten S."/>
            <person name="Zoccola D."/>
            <person name="Flot J.-F."/>
            <person name="Tambutte S."/>
            <person name="Allemand D."/>
            <person name="Aranda M."/>
        </authorList>
    </citation>
    <scope>NUCLEOTIDE SEQUENCE [LARGE SCALE GENOMIC DNA]</scope>
</reference>
<feature type="transmembrane region" description="Helical" evidence="2">
    <location>
        <begin position="434"/>
        <end position="454"/>
    </location>
</feature>
<protein>
    <recommendedName>
        <fullName evidence="3">DUF7630 domain-containing protein</fullName>
    </recommendedName>
</protein>
<feature type="region of interest" description="Disordered" evidence="1">
    <location>
        <begin position="534"/>
        <end position="565"/>
    </location>
</feature>
<keyword evidence="2" id="KW-0472">Membrane</keyword>
<dbReference type="EMBL" id="LSMT01000136">
    <property type="protein sequence ID" value="PFX26033.1"/>
    <property type="molecule type" value="Genomic_DNA"/>
</dbReference>
<dbReference type="Proteomes" id="UP000225706">
    <property type="component" value="Unassembled WGS sequence"/>
</dbReference>
<sequence length="565" mass="64334">MDRFGQCMQCPSHGLSCQNESARLKPGFYWKWPSNESLMKYQKFSADLLVENDSYKLLRFRGTVPPVYECSVTEACLGGMESRCSRGYEGPLCAVCSKGHYQLLNRCRKCPILLWFVLQVSGITIICAFLAASVFLGRKKTCASGRKVTDMMLARLKIVIGFYQVTYGTLNTFSYVEWPRALWTLVHYANIIQLNLLDIIPLQCIIDGVTVNAYTRLLTVVGLHTALLTLATLIYQLRKLLLLKKRLHNVDLTESLSAERTQVYRVVSLLVFVTYPWTCATILSFLSPTCQQICSSKDVCQSFLRADFTVQCFTEKYNRYTIAVYFLLLPVVVVPIAVLWLLWRFFNRRIYDQAETQDRKGREMSIGLSFLYENYARQCWFWEIFELIRKVWVTSILFLMGANTRSYLGAAAITSGFYTILVAYFKPIRDTFEHWLQIVALLANFVTLNVGMLLKIPIDEASLDSHRERDSTFVSVILVAVNVTVIAVMAVQYIFNFITSINHVRKNPQCEASCCITFIMIMVGAGEDAAGLETNDSSSVQVTPSQERNITELRSLSQQEDARGN</sequence>
<feature type="transmembrane region" description="Helical" evidence="2">
    <location>
        <begin position="322"/>
        <end position="343"/>
    </location>
</feature>
<name>A0A2B4SAH2_STYPI</name>
<feature type="transmembrane region" description="Helical" evidence="2">
    <location>
        <begin position="217"/>
        <end position="237"/>
    </location>
</feature>
<feature type="transmembrane region" description="Helical" evidence="2">
    <location>
        <begin position="474"/>
        <end position="495"/>
    </location>
</feature>
<dbReference type="PANTHER" id="PTHR11319:SF35">
    <property type="entry name" value="OUTER MEMBRANE PROTEIN PMPC-RELATED"/>
    <property type="match status" value="1"/>
</dbReference>
<dbReference type="OrthoDB" id="5982776at2759"/>
<dbReference type="Pfam" id="PF24633">
    <property type="entry name" value="DUF7630"/>
    <property type="match status" value="1"/>
</dbReference>
<accession>A0A2B4SAH2</accession>
<keyword evidence="2" id="KW-0812">Transmembrane</keyword>
<evidence type="ECO:0000256" key="1">
    <source>
        <dbReference type="SAM" id="MobiDB-lite"/>
    </source>
</evidence>
<feature type="transmembrane region" description="Helical" evidence="2">
    <location>
        <begin position="266"/>
        <end position="286"/>
    </location>
</feature>
<feature type="transmembrane region" description="Helical" evidence="2">
    <location>
        <begin position="158"/>
        <end position="176"/>
    </location>
</feature>
<evidence type="ECO:0000313" key="4">
    <source>
        <dbReference type="EMBL" id="PFX26033.1"/>
    </source>
</evidence>
<feature type="domain" description="DUF7630" evidence="3">
    <location>
        <begin position="68"/>
        <end position="110"/>
    </location>
</feature>
<feature type="transmembrane region" description="Helical" evidence="2">
    <location>
        <begin position="407"/>
        <end position="428"/>
    </location>
</feature>
<dbReference type="InterPro" id="IPR056047">
    <property type="entry name" value="CRMPA-like_DUF7630"/>
</dbReference>
<gene>
    <name evidence="4" type="ORF">AWC38_SpisGene9353</name>
</gene>
<evidence type="ECO:0000259" key="3">
    <source>
        <dbReference type="Pfam" id="PF24633"/>
    </source>
</evidence>
<dbReference type="PANTHER" id="PTHR11319">
    <property type="entry name" value="G PROTEIN-COUPLED RECEPTOR-RELATED"/>
    <property type="match status" value="1"/>
</dbReference>
<proteinExistence type="predicted"/>
<feature type="compositionally biased region" description="Polar residues" evidence="1">
    <location>
        <begin position="534"/>
        <end position="559"/>
    </location>
</feature>
<evidence type="ECO:0000313" key="5">
    <source>
        <dbReference type="Proteomes" id="UP000225706"/>
    </source>
</evidence>
<keyword evidence="5" id="KW-1185">Reference proteome</keyword>
<evidence type="ECO:0000256" key="2">
    <source>
        <dbReference type="SAM" id="Phobius"/>
    </source>
</evidence>
<feature type="transmembrane region" description="Helical" evidence="2">
    <location>
        <begin position="112"/>
        <end position="137"/>
    </location>
</feature>